<proteinExistence type="predicted"/>
<organism evidence="1 2">
    <name type="scientific">Sutcliffiella horikoshii</name>
    <dbReference type="NCBI Taxonomy" id="79883"/>
    <lineage>
        <taxon>Bacteria</taxon>
        <taxon>Bacillati</taxon>
        <taxon>Bacillota</taxon>
        <taxon>Bacilli</taxon>
        <taxon>Bacillales</taxon>
        <taxon>Bacillaceae</taxon>
        <taxon>Sutcliffiella</taxon>
    </lineage>
</organism>
<accession>A0A5D4T9P3</accession>
<dbReference type="AlphaFoldDB" id="A0A5D4T9P3"/>
<reference evidence="1 2" key="1">
    <citation type="submission" date="2019-08" db="EMBL/GenBank/DDBJ databases">
        <title>Bacillus genomes from the desert of Cuatro Cienegas, Coahuila.</title>
        <authorList>
            <person name="Olmedo-Alvarez G."/>
        </authorList>
    </citation>
    <scope>NUCLEOTIDE SEQUENCE [LARGE SCALE GENOMIC DNA]</scope>
    <source>
        <strain evidence="1 2">CH98b_3T</strain>
    </source>
</reference>
<dbReference type="EMBL" id="VTET01000004">
    <property type="protein sequence ID" value="TYS72410.1"/>
    <property type="molecule type" value="Genomic_DNA"/>
</dbReference>
<dbReference type="RefSeq" id="WP_148979275.1">
    <property type="nucleotide sequence ID" value="NZ_JBNILM010000004.1"/>
</dbReference>
<sequence length="126" mass="14853">MLNIFKNKKAILAISLALILLAYFSYLIYTDVCEKKRYAETFRYLTEEKGYKEKEITKIEVEHSVQAFLISYEPWSISVIFNDEPNAIYYYQYDNEVISQSGISGYTDNEIYKHYEGANRPLDKSK</sequence>
<dbReference type="OrthoDB" id="2895352at2"/>
<dbReference type="Proteomes" id="UP000324517">
    <property type="component" value="Unassembled WGS sequence"/>
</dbReference>
<protein>
    <submittedName>
        <fullName evidence="1">DUF3139 domain-containing protein</fullName>
    </submittedName>
</protein>
<evidence type="ECO:0000313" key="2">
    <source>
        <dbReference type="Proteomes" id="UP000324517"/>
    </source>
</evidence>
<name>A0A5D4T9P3_9BACI</name>
<evidence type="ECO:0000313" key="1">
    <source>
        <dbReference type="EMBL" id="TYS72410.1"/>
    </source>
</evidence>
<comment type="caution">
    <text evidence="1">The sequence shown here is derived from an EMBL/GenBank/DDBJ whole genome shotgun (WGS) entry which is preliminary data.</text>
</comment>
<gene>
    <name evidence="1" type="ORF">FZC75_10700</name>
</gene>